<dbReference type="Gene3D" id="3.30.450.20">
    <property type="entry name" value="PAS domain"/>
    <property type="match status" value="1"/>
</dbReference>
<dbReference type="EMBL" id="LSZP01000020">
    <property type="protein sequence ID" value="KXU36740.1"/>
    <property type="molecule type" value="Genomic_DNA"/>
</dbReference>
<keyword evidence="1" id="KW-0175">Coiled coil</keyword>
<feature type="coiled-coil region" evidence="1">
    <location>
        <begin position="210"/>
        <end position="253"/>
    </location>
</feature>
<proteinExistence type="predicted"/>
<keyword evidence="5" id="KW-1185">Reference proteome</keyword>
<dbReference type="PROSITE" id="PS50112">
    <property type="entry name" value="PAS"/>
    <property type="match status" value="1"/>
</dbReference>
<feature type="domain" description="PAS" evidence="3">
    <location>
        <begin position="268"/>
        <end position="305"/>
    </location>
</feature>
<evidence type="ECO:0000313" key="4">
    <source>
        <dbReference type="EMBL" id="KXU36740.1"/>
    </source>
</evidence>
<evidence type="ECO:0000313" key="5">
    <source>
        <dbReference type="Proteomes" id="UP000071392"/>
    </source>
</evidence>
<dbReference type="NCBIfam" id="TIGR00229">
    <property type="entry name" value="sensory_box"/>
    <property type="match status" value="1"/>
</dbReference>
<dbReference type="InterPro" id="IPR013656">
    <property type="entry name" value="PAS_4"/>
</dbReference>
<evidence type="ECO:0000259" key="3">
    <source>
        <dbReference type="PROSITE" id="PS50112"/>
    </source>
</evidence>
<dbReference type="InterPro" id="IPR035965">
    <property type="entry name" value="PAS-like_dom_sf"/>
</dbReference>
<dbReference type="RefSeq" id="WP_068711175.1">
    <property type="nucleotide sequence ID" value="NZ_LSZP01000020.1"/>
</dbReference>
<name>A0A139SQI5_9BACT</name>
<gene>
    <name evidence="4" type="ORF">AXK12_03020</name>
</gene>
<dbReference type="Pfam" id="PF05227">
    <property type="entry name" value="CHASE3"/>
    <property type="match status" value="1"/>
</dbReference>
<evidence type="ECO:0000256" key="1">
    <source>
        <dbReference type="SAM" id="Coils"/>
    </source>
</evidence>
<dbReference type="InterPro" id="IPR000014">
    <property type="entry name" value="PAS"/>
</dbReference>
<comment type="caution">
    <text evidence="4">The sequence shown here is derived from an EMBL/GenBank/DDBJ whole genome shotgun (WGS) entry which is preliminary data.</text>
</comment>
<dbReference type="InterPro" id="IPR007891">
    <property type="entry name" value="CHASE3"/>
</dbReference>
<keyword evidence="2" id="KW-0812">Transmembrane</keyword>
<dbReference type="OrthoDB" id="2489132at2"/>
<reference evidence="4 5" key="1">
    <citation type="submission" date="2016-02" db="EMBL/GenBank/DDBJ databases">
        <authorList>
            <person name="Wen L."/>
            <person name="He K."/>
            <person name="Yang H."/>
        </authorList>
    </citation>
    <scope>NUCLEOTIDE SEQUENCE [LARGE SCALE GENOMIC DNA]</scope>
    <source>
        <strain evidence="4 5">CV41</strain>
    </source>
</reference>
<feature type="transmembrane region" description="Helical" evidence="2">
    <location>
        <begin position="9"/>
        <end position="28"/>
    </location>
</feature>
<sequence>MKDATLKRLAYVFLFISAVLIAIALLAVRNIRLTAEASDWVNHTHSLIDRIDNTRSGLLRSEACLRAYAATGESGDLLTLNRALGAMRSELELALLMADEHSEPELHARLQEIDSLSESHTEVARKIVTARQAKTLPTLRHELDSFARSDTLGQIEQGLAYVKSELLTRLTERDTQLYLQVQSTRWSIWSGVVLDLLLLGAAGWLIRDDLANRRRAATALEEANAQLEVKVQERTAELQAANQQLSLDNLERQWANQALEHQLHYNHRIVECISDLVIVLTKAGHITRVNTAVLRFSGWDAAELVKEPFDKLVRLTGTGETPSAPSPDALNKRIADAMKDGRDLVDQAGLALGSEGREAHARVSLYPLRDQNKIIGGILTLRLTAHS</sequence>
<dbReference type="SUPFAM" id="SSF55785">
    <property type="entry name" value="PYP-like sensor domain (PAS domain)"/>
    <property type="match status" value="1"/>
</dbReference>
<dbReference type="AlphaFoldDB" id="A0A139SQI5"/>
<dbReference type="STRING" id="1548208.AXK12_03020"/>
<dbReference type="Pfam" id="PF08448">
    <property type="entry name" value="PAS_4"/>
    <property type="match status" value="1"/>
</dbReference>
<dbReference type="CDD" id="cd00130">
    <property type="entry name" value="PAS"/>
    <property type="match status" value="1"/>
</dbReference>
<protein>
    <recommendedName>
        <fullName evidence="3">PAS domain-containing protein</fullName>
    </recommendedName>
</protein>
<keyword evidence="2" id="KW-0472">Membrane</keyword>
<organism evidence="4 5">
    <name type="scientific">Cephaloticoccus capnophilus</name>
    <dbReference type="NCBI Taxonomy" id="1548208"/>
    <lineage>
        <taxon>Bacteria</taxon>
        <taxon>Pseudomonadati</taxon>
        <taxon>Verrucomicrobiota</taxon>
        <taxon>Opitutia</taxon>
        <taxon>Opitutales</taxon>
        <taxon>Opitutaceae</taxon>
        <taxon>Cephaloticoccus</taxon>
    </lineage>
</organism>
<evidence type="ECO:0000256" key="2">
    <source>
        <dbReference type="SAM" id="Phobius"/>
    </source>
</evidence>
<keyword evidence="2" id="KW-1133">Transmembrane helix</keyword>
<dbReference type="Proteomes" id="UP000071392">
    <property type="component" value="Unassembled WGS sequence"/>
</dbReference>
<accession>A0A139SQI5</accession>